<dbReference type="InterPro" id="IPR008999">
    <property type="entry name" value="Actin-crosslinking"/>
</dbReference>
<dbReference type="PANTHER" id="PTHR42721:SF3">
    <property type="entry name" value="BETA-D-XYLOSIDASE 5-RELATED"/>
    <property type="match status" value="1"/>
</dbReference>
<dbReference type="SUPFAM" id="SSF49785">
    <property type="entry name" value="Galactose-binding domain-like"/>
    <property type="match status" value="1"/>
</dbReference>
<dbReference type="SUPFAM" id="SSF51445">
    <property type="entry name" value="(Trans)glycosidases"/>
    <property type="match status" value="1"/>
</dbReference>
<dbReference type="Gene3D" id="2.60.120.260">
    <property type="entry name" value="Galactose-binding domain-like"/>
    <property type="match status" value="1"/>
</dbReference>
<comment type="similarity">
    <text evidence="1">Belongs to the glycosyl hydrolase 3 family.</text>
</comment>
<dbReference type="SUPFAM" id="SSF52279">
    <property type="entry name" value="Beta-D-glucan exohydrolase, C-terminal domain"/>
    <property type="match status" value="1"/>
</dbReference>
<gene>
    <name evidence="4" type="primary">xyl3A</name>
    <name evidence="4" type="ORF">AHOG_07030</name>
</gene>
<evidence type="ECO:0000256" key="2">
    <source>
        <dbReference type="ARBA" id="ARBA00022729"/>
    </source>
</evidence>
<dbReference type="InterPro" id="IPR013783">
    <property type="entry name" value="Ig-like_fold"/>
</dbReference>
<dbReference type="Gene3D" id="3.20.20.300">
    <property type="entry name" value="Glycoside hydrolase, family 3, N-terminal domain"/>
    <property type="match status" value="1"/>
</dbReference>
<keyword evidence="2" id="KW-0732">Signal</keyword>
<dbReference type="InterPro" id="IPR002772">
    <property type="entry name" value="Glyco_hydro_3_C"/>
</dbReference>
<evidence type="ECO:0000256" key="3">
    <source>
        <dbReference type="ARBA" id="ARBA00022801"/>
    </source>
</evidence>
<dbReference type="InterPro" id="IPR001764">
    <property type="entry name" value="Glyco_hydro_3_N"/>
</dbReference>
<organism evidence="4 5">
    <name type="scientific">Actinoalloteichus hoggarensis</name>
    <dbReference type="NCBI Taxonomy" id="1470176"/>
    <lineage>
        <taxon>Bacteria</taxon>
        <taxon>Bacillati</taxon>
        <taxon>Actinomycetota</taxon>
        <taxon>Actinomycetes</taxon>
        <taxon>Pseudonocardiales</taxon>
        <taxon>Pseudonocardiaceae</taxon>
        <taxon>Actinoalloteichus</taxon>
    </lineage>
</organism>
<dbReference type="InterPro" id="IPR008979">
    <property type="entry name" value="Galactose-bd-like_sf"/>
</dbReference>
<dbReference type="Pfam" id="PF00933">
    <property type="entry name" value="Glyco_hydro_3"/>
    <property type="match status" value="1"/>
</dbReference>
<dbReference type="CDD" id="cd23343">
    <property type="entry name" value="beta-trefoil_FSCN_BglX-like"/>
    <property type="match status" value="1"/>
</dbReference>
<dbReference type="EMBL" id="CP022521">
    <property type="protein sequence ID" value="ASO19054.1"/>
    <property type="molecule type" value="Genomic_DNA"/>
</dbReference>
<dbReference type="AlphaFoldDB" id="A0A221VZW9"/>
<reference evidence="4 5" key="1">
    <citation type="submission" date="2017-07" db="EMBL/GenBank/DDBJ databases">
        <title>Complete genome sequence of Actinoalloteichus hoggarensis DSM 45943, type strain of Actinoalloteichus hoggarensis.</title>
        <authorList>
            <person name="Ruckert C."/>
            <person name="Nouioui I."/>
            <person name="Willmese J."/>
            <person name="van Wezel G."/>
            <person name="Klenk H.-P."/>
            <person name="Kalinowski J."/>
            <person name="Zotchev S.B."/>
        </authorList>
    </citation>
    <scope>NUCLEOTIDE SEQUENCE [LARGE SCALE GENOMIC DNA]</scope>
    <source>
        <strain evidence="4 5">DSM 45943</strain>
    </source>
</reference>
<dbReference type="SUPFAM" id="SSF50405">
    <property type="entry name" value="Actin-crosslinking proteins"/>
    <property type="match status" value="1"/>
</dbReference>
<dbReference type="InterPro" id="IPR036962">
    <property type="entry name" value="Glyco_hydro_3_N_sf"/>
</dbReference>
<dbReference type="Proteomes" id="UP000204221">
    <property type="component" value="Chromosome"/>
</dbReference>
<dbReference type="KEGG" id="ahg:AHOG_07030"/>
<dbReference type="PRINTS" id="PR00133">
    <property type="entry name" value="GLHYDRLASE3"/>
</dbReference>
<accession>A0A221VZW9</accession>
<keyword evidence="3 4" id="KW-0378">Hydrolase</keyword>
<evidence type="ECO:0000313" key="4">
    <source>
        <dbReference type="EMBL" id="ASO19054.1"/>
    </source>
</evidence>
<dbReference type="Pfam" id="PF01915">
    <property type="entry name" value="Glyco_hydro_3_C"/>
    <property type="match status" value="1"/>
</dbReference>
<name>A0A221VZW9_9PSEU</name>
<dbReference type="Gene3D" id="2.60.120.380">
    <property type="match status" value="1"/>
</dbReference>
<dbReference type="SMART" id="SM01217">
    <property type="entry name" value="Fn3_like"/>
    <property type="match status" value="1"/>
</dbReference>
<keyword evidence="4" id="KW-0326">Glycosidase</keyword>
<sequence>MSPDQPDDPTDGRPSRLPHLDPTLPADRRVDALLGLLDLDTRLLMLHQFQPAVPEAGLASFHTGMEALHGLAWVGPATVFPQAVGLGATWNPELLRRVGAATGDEARGFHHRDPVQGGLNVWAPVVNLLRDPRWGRNEEGYAEDPLLTGVLSTAYASGLRGDHPRYLKTAPTLKHFLGYNNETDRDTTSSDLRPRVLHEYELPAFRAAIAAGAAVGVMPSYNLVNGRPAHLDGELLGTLRGWTDDEIVVFSDAHAPSNIAGVQGYHPDHPTGFAAALLAGVDSFTDHDTDAEFTAEALRTALRRGLITEADVDRALRRLLLLRLRLGEFDPPSRTAPPEAEPHAVARDADTDFAAINPYASITDAVIGSPEHRELALEAARQAIVLLRNEDEMLPLRRADIQRIAVIGTHADVLYEDWYSGTLPYQVTPAGGLAAATDADVVVAEGVDRISLIAADGRVVGAGTSAEGGALRLVDAAEAADDGGEHCRFDLFDWGEGVRTLRSAANTRYVSARPDGSLVNDRLMPGEWVVHETFEFRAADSGQVRLFNRALGRWVRVDADGVLRADVADDDRGTATAEAAGVSARSGDPASFAATPFTVRVDRHGVETAVETASGADVAVLVVGNDPHINGRETEDRTRLELPPSQEELVRRVGAANPRTVLVLVSGYPLAVPWAERNLPAVLWTAHGGQEAGTALAEVLFGDHSPAGRLPQTWYRATADLPDLFDYDIISAQSTYLYYRGRPLYPFGHGLSYTDFHYGQLRLDTSRVEPDDTVVASVTVTNVGRRAADEVVQLYSRQEESRAAQPVLALRAFRRLHLAKGQSETVTFAVPVRDLALYDVTSSRMVVETARHRLSAGASSADLRVHAELDVLGEIIPPVSLAGRRVRAVDFDAAHGVRLVDESRTEGTAVRAAEPGAWAAFHRVVLPAGPLRCTVTAARDDTTTATILLRIGDPVHGAVLTEWAVTGEGDRRVLRAAVAAGRRSSSAGPRPVTAGPGAVEAAGPGAERDVVAHADTVPPEPVDLYLVLVEKGTTVTELCIEPLERVID</sequence>
<dbReference type="Gene3D" id="2.60.40.10">
    <property type="entry name" value="Immunoglobulins"/>
    <property type="match status" value="1"/>
</dbReference>
<dbReference type="InterPro" id="IPR017853">
    <property type="entry name" value="GH"/>
</dbReference>
<dbReference type="EC" id="3.2.1.37" evidence="4"/>
<dbReference type="GO" id="GO:0031222">
    <property type="term" value="P:arabinan catabolic process"/>
    <property type="evidence" value="ECO:0007669"/>
    <property type="project" value="TreeGrafter"/>
</dbReference>
<evidence type="ECO:0000256" key="1">
    <source>
        <dbReference type="ARBA" id="ARBA00005336"/>
    </source>
</evidence>
<keyword evidence="5" id="KW-1185">Reference proteome</keyword>
<dbReference type="InterPro" id="IPR026891">
    <property type="entry name" value="Fn3-like"/>
</dbReference>
<dbReference type="InterPro" id="IPR036881">
    <property type="entry name" value="Glyco_hydro_3_C_sf"/>
</dbReference>
<dbReference type="GO" id="GO:0009044">
    <property type="term" value="F:xylan 1,4-beta-xylosidase activity"/>
    <property type="evidence" value="ECO:0007669"/>
    <property type="project" value="UniProtKB-EC"/>
</dbReference>
<dbReference type="GO" id="GO:0045493">
    <property type="term" value="P:xylan catabolic process"/>
    <property type="evidence" value="ECO:0007669"/>
    <property type="project" value="InterPro"/>
</dbReference>
<dbReference type="RefSeq" id="WP_245856607.1">
    <property type="nucleotide sequence ID" value="NZ_CP022521.1"/>
</dbReference>
<dbReference type="GO" id="GO:0046556">
    <property type="term" value="F:alpha-L-arabinofuranosidase activity"/>
    <property type="evidence" value="ECO:0007669"/>
    <property type="project" value="TreeGrafter"/>
</dbReference>
<protein>
    <submittedName>
        <fullName evidence="4">Xylan 1,4-beta-xylosidase</fullName>
        <ecNumber evidence="4">3.2.1.37</ecNumber>
    </submittedName>
</protein>
<dbReference type="InterPro" id="IPR044993">
    <property type="entry name" value="BXL"/>
</dbReference>
<dbReference type="PANTHER" id="PTHR42721">
    <property type="entry name" value="SUGAR HYDROLASE-RELATED"/>
    <property type="match status" value="1"/>
</dbReference>
<dbReference type="Pfam" id="PF14310">
    <property type="entry name" value="Fn3-like"/>
    <property type="match status" value="1"/>
</dbReference>
<evidence type="ECO:0000313" key="5">
    <source>
        <dbReference type="Proteomes" id="UP000204221"/>
    </source>
</evidence>
<dbReference type="Gene3D" id="3.40.50.1700">
    <property type="entry name" value="Glycoside hydrolase family 3 C-terminal domain"/>
    <property type="match status" value="1"/>
</dbReference>
<proteinExistence type="inferred from homology"/>